<evidence type="ECO:0000256" key="12">
    <source>
        <dbReference type="ARBA" id="ARBA00023136"/>
    </source>
</evidence>
<keyword evidence="7" id="KW-0479">Metal-binding</keyword>
<comment type="caution">
    <text evidence="14">The sequence shown here is derived from an EMBL/GenBank/DDBJ whole genome shotgun (WGS) entry which is preliminary data.</text>
</comment>
<organism evidence="14 15">
    <name type="scientific">Hohenbuehelia grisea</name>
    <dbReference type="NCBI Taxonomy" id="104357"/>
    <lineage>
        <taxon>Eukaryota</taxon>
        <taxon>Fungi</taxon>
        <taxon>Dikarya</taxon>
        <taxon>Basidiomycota</taxon>
        <taxon>Agaricomycotina</taxon>
        <taxon>Agaricomycetes</taxon>
        <taxon>Agaricomycetidae</taxon>
        <taxon>Agaricales</taxon>
        <taxon>Pleurotineae</taxon>
        <taxon>Pleurotaceae</taxon>
        <taxon>Hohenbuehelia</taxon>
    </lineage>
</organism>
<gene>
    <name evidence="14" type="ORF">HGRIS_000507</name>
</gene>
<evidence type="ECO:0000256" key="5">
    <source>
        <dbReference type="ARBA" id="ARBA00022617"/>
    </source>
</evidence>
<keyword evidence="6 13" id="KW-0812">Transmembrane</keyword>
<evidence type="ECO:0000256" key="2">
    <source>
        <dbReference type="ARBA" id="ARBA00004370"/>
    </source>
</evidence>
<evidence type="ECO:0000256" key="11">
    <source>
        <dbReference type="ARBA" id="ARBA00023033"/>
    </source>
</evidence>
<proteinExistence type="inferred from homology"/>
<evidence type="ECO:0000256" key="3">
    <source>
        <dbReference type="ARBA" id="ARBA00004721"/>
    </source>
</evidence>
<evidence type="ECO:0000256" key="10">
    <source>
        <dbReference type="ARBA" id="ARBA00023004"/>
    </source>
</evidence>
<dbReference type="InterPro" id="IPR002401">
    <property type="entry name" value="Cyt_P450_E_grp-I"/>
</dbReference>
<keyword evidence="5" id="KW-0349">Heme</keyword>
<dbReference type="PANTHER" id="PTHR24305:SF166">
    <property type="entry name" value="CYTOCHROME P450 12A4, MITOCHONDRIAL-RELATED"/>
    <property type="match status" value="1"/>
</dbReference>
<evidence type="ECO:0000256" key="13">
    <source>
        <dbReference type="SAM" id="Phobius"/>
    </source>
</evidence>
<dbReference type="Proteomes" id="UP001556367">
    <property type="component" value="Unassembled WGS sequence"/>
</dbReference>
<comment type="pathway">
    <text evidence="3">Secondary metabolite biosynthesis; terpenoid biosynthesis.</text>
</comment>
<evidence type="ECO:0000256" key="7">
    <source>
        <dbReference type="ARBA" id="ARBA00022723"/>
    </source>
</evidence>
<dbReference type="PANTHER" id="PTHR24305">
    <property type="entry name" value="CYTOCHROME P450"/>
    <property type="match status" value="1"/>
</dbReference>
<dbReference type="Pfam" id="PF00067">
    <property type="entry name" value="p450"/>
    <property type="match status" value="1"/>
</dbReference>
<dbReference type="PRINTS" id="PR00385">
    <property type="entry name" value="P450"/>
</dbReference>
<reference evidence="15" key="1">
    <citation type="submission" date="2024-06" db="EMBL/GenBank/DDBJ databases">
        <title>Multi-omics analyses provide insights into the biosynthesis of the anticancer antibiotic pleurotin in Hohenbuehelia grisea.</title>
        <authorList>
            <person name="Weaver J.A."/>
            <person name="Alberti F."/>
        </authorList>
    </citation>
    <scope>NUCLEOTIDE SEQUENCE [LARGE SCALE GENOMIC DNA]</scope>
    <source>
        <strain evidence="15">T-177</strain>
    </source>
</reference>
<comment type="subcellular location">
    <subcellularLocation>
        <location evidence="2">Membrane</location>
    </subcellularLocation>
</comment>
<name>A0ABR3JRE8_9AGAR</name>
<evidence type="ECO:0000313" key="14">
    <source>
        <dbReference type="EMBL" id="KAL0958366.1"/>
    </source>
</evidence>
<dbReference type="CDD" id="cd11069">
    <property type="entry name" value="CYP_FUM15-like"/>
    <property type="match status" value="1"/>
</dbReference>
<feature type="transmembrane region" description="Helical" evidence="13">
    <location>
        <begin position="6"/>
        <end position="26"/>
    </location>
</feature>
<evidence type="ECO:0000256" key="8">
    <source>
        <dbReference type="ARBA" id="ARBA00022989"/>
    </source>
</evidence>
<keyword evidence="10" id="KW-0408">Iron</keyword>
<dbReference type="InterPro" id="IPR050121">
    <property type="entry name" value="Cytochrome_P450_monoxygenase"/>
</dbReference>
<protein>
    <recommendedName>
        <fullName evidence="16">Cytochrome P450</fullName>
    </recommendedName>
</protein>
<keyword evidence="11" id="KW-0503">Monooxygenase</keyword>
<keyword evidence="12 13" id="KW-0472">Membrane</keyword>
<dbReference type="InterPro" id="IPR036396">
    <property type="entry name" value="Cyt_P450_sf"/>
</dbReference>
<evidence type="ECO:0000256" key="9">
    <source>
        <dbReference type="ARBA" id="ARBA00023002"/>
    </source>
</evidence>
<comment type="similarity">
    <text evidence="4">Belongs to the cytochrome P450 family.</text>
</comment>
<keyword evidence="15" id="KW-1185">Reference proteome</keyword>
<evidence type="ECO:0000256" key="1">
    <source>
        <dbReference type="ARBA" id="ARBA00001971"/>
    </source>
</evidence>
<sequence>MLSTTQIFIAQAISLLPFVWLVYRLLKQYIRQISLNNIRGPSAESVLTGNLAQIFDVNGWAFHHHIADTYGGVVKIHGICGDKQLYISDPLALHNVVVKEQDIYQETDLFIEGNKLIFGHGLLSTLGEQHRKQRKMLNPVLSIAHMRQMLPMFYDISHKLRGALEARITSGTHEVDMLSWISRTAVELIGQSGLGHSFDSLTEDHPEHPYPKVLKNLIPALFSMMIARGFLPWFTAIGPASLRRRALDLIPWARLQKAKSLTDYMHEVSHGILDDAKRKLEAGDEAMLARVGQGKDIMSILLRANMQASEENRLTDVELLGQVSTLMFAAMDTTSGALARTLQLLAEHPTVQDTLRDEILEAKKASDGDIPYDELVSLPYLDAVCRETLRRYPPISIQSRTTRKDTVMPLSEPITGVDGRPIHEIGVPSNTNVIISIVASNTNPAIWGPDAMDWKPERWLAPLPSSVSSAHVPGVYSHLMTFLGGSRACIGFKFSQLEMKVVLAVLVETFRLSPTKDELFWNMTTISTPTVKGDPSGQPCMPLRLDLVDPNRRVHA</sequence>
<dbReference type="SUPFAM" id="SSF48264">
    <property type="entry name" value="Cytochrome P450"/>
    <property type="match status" value="1"/>
</dbReference>
<evidence type="ECO:0000313" key="15">
    <source>
        <dbReference type="Proteomes" id="UP001556367"/>
    </source>
</evidence>
<dbReference type="PRINTS" id="PR00463">
    <property type="entry name" value="EP450I"/>
</dbReference>
<evidence type="ECO:0000256" key="6">
    <source>
        <dbReference type="ARBA" id="ARBA00022692"/>
    </source>
</evidence>
<keyword evidence="9" id="KW-0560">Oxidoreductase</keyword>
<dbReference type="InterPro" id="IPR001128">
    <property type="entry name" value="Cyt_P450"/>
</dbReference>
<accession>A0ABR3JRE8</accession>
<keyword evidence="8 13" id="KW-1133">Transmembrane helix</keyword>
<comment type="cofactor">
    <cofactor evidence="1">
        <name>heme</name>
        <dbReference type="ChEBI" id="CHEBI:30413"/>
    </cofactor>
</comment>
<evidence type="ECO:0000256" key="4">
    <source>
        <dbReference type="ARBA" id="ARBA00010617"/>
    </source>
</evidence>
<evidence type="ECO:0008006" key="16">
    <source>
        <dbReference type="Google" id="ProtNLM"/>
    </source>
</evidence>
<dbReference type="EMBL" id="JASNQZ010000004">
    <property type="protein sequence ID" value="KAL0958366.1"/>
    <property type="molecule type" value="Genomic_DNA"/>
</dbReference>
<dbReference type="Gene3D" id="1.10.630.10">
    <property type="entry name" value="Cytochrome P450"/>
    <property type="match status" value="1"/>
</dbReference>